<evidence type="ECO:0000313" key="6">
    <source>
        <dbReference type="Proteomes" id="UP000051677"/>
    </source>
</evidence>
<dbReference type="PANTHER" id="PTHR46766:SF1">
    <property type="entry name" value="GLUTAMINE-RICH PROTEIN 2"/>
    <property type="match status" value="1"/>
</dbReference>
<protein>
    <recommendedName>
        <fullName evidence="7">PPE family protein</fullName>
    </recommendedName>
</protein>
<name>A0A0Q2MAM5_MYCGO</name>
<dbReference type="OrthoDB" id="4753487at2"/>
<feature type="region of interest" description="Disordered" evidence="2">
    <location>
        <begin position="451"/>
        <end position="490"/>
    </location>
</feature>
<dbReference type="Gene3D" id="1.20.1260.20">
    <property type="entry name" value="PPE superfamily"/>
    <property type="match status" value="1"/>
</dbReference>
<evidence type="ECO:0000313" key="5">
    <source>
        <dbReference type="EMBL" id="KQH76879.1"/>
    </source>
</evidence>
<feature type="domain" description="PPE" evidence="3">
    <location>
        <begin position="5"/>
        <end position="168"/>
    </location>
</feature>
<sequence length="539" mass="54543">MATLWMAAPPEVHSTLLSSGPGPGAWLAGAAAWSALSVEYTEVADELLALLAAVQGGAWEGPTAAQYVAAHQPYLAWLTQAGTISADAAVQHETAAAAYTTALAAMPTLVELAANHAIHGVLVATNFFGINTIPIALNEADYARMWIQAATTMATYDAVSSAAATSVPATAPAPEIVAAEDDHGDDDHDHDEDGDHDHGDDHDHGEDGHEDHDHGDPTPLDYLIADVLRAVTGGQIDWDPLEGTLNGIHMHDISDATQPIWWVARSLEFGQQFETFVQQLFTNPAGAIEYVVQLAEFDWPTHLAQLVPLLQSPQLLSFAVGGAVANLGAVSGLAGLAGLGGIPPATVAAVVPPVAAAAPALAVAGPAPSVVASAAPAAPAPTTVTATSTVTSVGTAPPAGGPAGGFGFPYLIGGGPGIGFGSGMSASAAASRKASEPDLAAAAAAAEAREQARARRRRRTAIRDHGDEFADMNVGVDPDWAAPPGSAASEAGAGRFGFAGTVRKESVGDAAGLTTLADDEFGGGPKAPMLPSTWDTAGS</sequence>
<dbReference type="STRING" id="1778.A9W97_12775"/>
<comment type="similarity">
    <text evidence="1">Belongs to the mycobacterial PPE family.</text>
</comment>
<dbReference type="Pfam" id="PF18878">
    <property type="entry name" value="PPE-PPW"/>
    <property type="match status" value="1"/>
</dbReference>
<dbReference type="Proteomes" id="UP000051677">
    <property type="component" value="Unassembled WGS sequence"/>
</dbReference>
<feature type="region of interest" description="Disordered" evidence="2">
    <location>
        <begin position="179"/>
        <end position="217"/>
    </location>
</feature>
<feature type="region of interest" description="Disordered" evidence="2">
    <location>
        <begin position="515"/>
        <end position="539"/>
    </location>
</feature>
<dbReference type="InterPro" id="IPR043641">
    <property type="entry name" value="PPE-PPW_C"/>
</dbReference>
<dbReference type="PANTHER" id="PTHR46766">
    <property type="entry name" value="GLUTAMINE-RICH PROTEIN 2"/>
    <property type="match status" value="1"/>
</dbReference>
<dbReference type="AlphaFoldDB" id="A0A0Q2MAM5"/>
<evidence type="ECO:0000259" key="4">
    <source>
        <dbReference type="Pfam" id="PF18878"/>
    </source>
</evidence>
<dbReference type="EMBL" id="LKTM01000341">
    <property type="protein sequence ID" value="KQH76879.1"/>
    <property type="molecule type" value="Genomic_DNA"/>
</dbReference>
<evidence type="ECO:0000259" key="3">
    <source>
        <dbReference type="Pfam" id="PF00823"/>
    </source>
</evidence>
<dbReference type="Pfam" id="PF00823">
    <property type="entry name" value="PPE"/>
    <property type="match status" value="1"/>
</dbReference>
<dbReference type="InterPro" id="IPR038332">
    <property type="entry name" value="PPE_sf"/>
</dbReference>
<organism evidence="5 6">
    <name type="scientific">Mycobacterium gordonae</name>
    <dbReference type="NCBI Taxonomy" id="1778"/>
    <lineage>
        <taxon>Bacteria</taxon>
        <taxon>Bacillati</taxon>
        <taxon>Actinomycetota</taxon>
        <taxon>Actinomycetes</taxon>
        <taxon>Mycobacteriales</taxon>
        <taxon>Mycobacteriaceae</taxon>
        <taxon>Mycobacterium</taxon>
    </lineage>
</organism>
<reference evidence="5 6" key="1">
    <citation type="submission" date="2015-10" db="EMBL/GenBank/DDBJ databases">
        <title>Mycobacterium gordonae draft genome assembly.</title>
        <authorList>
            <person name="Ustinova V."/>
            <person name="Smirnova T."/>
            <person name="Blagodatskikh K."/>
            <person name="Varlamov D."/>
            <person name="Larionova E."/>
            <person name="Chernousova L."/>
        </authorList>
    </citation>
    <scope>NUCLEOTIDE SEQUENCE [LARGE SCALE GENOMIC DNA]</scope>
    <source>
        <strain evidence="5 6">CTRI 14-8773</strain>
    </source>
</reference>
<accession>A0A0Q2MAM5</accession>
<dbReference type="SUPFAM" id="SSF140459">
    <property type="entry name" value="PE/PPE dimer-like"/>
    <property type="match status" value="1"/>
</dbReference>
<evidence type="ECO:0000256" key="1">
    <source>
        <dbReference type="ARBA" id="ARBA00010652"/>
    </source>
</evidence>
<evidence type="ECO:0008006" key="7">
    <source>
        <dbReference type="Google" id="ProtNLM"/>
    </source>
</evidence>
<proteinExistence type="inferred from homology"/>
<gene>
    <name evidence="5" type="ORF">AO501_21820</name>
</gene>
<feature type="domain" description="PPE-PPW subfamily C-terminal" evidence="4">
    <location>
        <begin position="487"/>
        <end position="534"/>
    </location>
</feature>
<comment type="caution">
    <text evidence="5">The sequence shown here is derived from an EMBL/GenBank/DDBJ whole genome shotgun (WGS) entry which is preliminary data.</text>
</comment>
<dbReference type="RefSeq" id="WP_055580221.1">
    <property type="nucleotide sequence ID" value="NZ_LKTM01000341.1"/>
</dbReference>
<dbReference type="GO" id="GO:0052572">
    <property type="term" value="P:response to host immune response"/>
    <property type="evidence" value="ECO:0007669"/>
    <property type="project" value="TreeGrafter"/>
</dbReference>
<feature type="compositionally biased region" description="Basic and acidic residues" evidence="2">
    <location>
        <begin position="185"/>
        <end position="216"/>
    </location>
</feature>
<dbReference type="InterPro" id="IPR000030">
    <property type="entry name" value="PPE_dom"/>
</dbReference>
<evidence type="ECO:0000256" key="2">
    <source>
        <dbReference type="SAM" id="MobiDB-lite"/>
    </source>
</evidence>